<dbReference type="GO" id="GO:0046677">
    <property type="term" value="P:response to antibiotic"/>
    <property type="evidence" value="ECO:0007669"/>
    <property type="project" value="UniProtKB-KW"/>
</dbReference>
<dbReference type="InterPro" id="IPR017871">
    <property type="entry name" value="ABC_transporter-like_CS"/>
</dbReference>
<dbReference type="Proteomes" id="UP000240739">
    <property type="component" value="Unassembled WGS sequence"/>
</dbReference>
<keyword evidence="6" id="KW-0046">Antibiotic resistance</keyword>
<organism evidence="8 9">
    <name type="scientific">Paraconexibacter algicola</name>
    <dbReference type="NCBI Taxonomy" id="2133960"/>
    <lineage>
        <taxon>Bacteria</taxon>
        <taxon>Bacillati</taxon>
        <taxon>Actinomycetota</taxon>
        <taxon>Thermoleophilia</taxon>
        <taxon>Solirubrobacterales</taxon>
        <taxon>Paraconexibacteraceae</taxon>
        <taxon>Paraconexibacter</taxon>
    </lineage>
</organism>
<gene>
    <name evidence="8" type="ORF">C7Y72_06080</name>
</gene>
<evidence type="ECO:0000259" key="7">
    <source>
        <dbReference type="PROSITE" id="PS50893"/>
    </source>
</evidence>
<dbReference type="OrthoDB" id="9804819at2"/>
<evidence type="ECO:0000313" key="9">
    <source>
        <dbReference type="Proteomes" id="UP000240739"/>
    </source>
</evidence>
<reference evidence="8 9" key="1">
    <citation type="submission" date="2018-03" db="EMBL/GenBank/DDBJ databases">
        <title>Aquarubrobacter algicola gen. nov., sp. nov., a novel actinobacterium isolated from shallow eutrophic lake during the end of cyanobacterial harmful algal blooms.</title>
        <authorList>
            <person name="Chun S.J."/>
        </authorList>
    </citation>
    <scope>NUCLEOTIDE SEQUENCE [LARGE SCALE GENOMIC DNA]</scope>
    <source>
        <strain evidence="8 9">Seoho-28</strain>
    </source>
</reference>
<dbReference type="PROSITE" id="PS50893">
    <property type="entry name" value="ABC_TRANSPORTER_2"/>
    <property type="match status" value="1"/>
</dbReference>
<comment type="subcellular location">
    <subcellularLocation>
        <location evidence="1">Cell membrane</location>
        <topology evidence="1">Peripheral membrane protein</topology>
    </subcellularLocation>
</comment>
<dbReference type="SUPFAM" id="SSF52540">
    <property type="entry name" value="P-loop containing nucleoside triphosphate hydrolases"/>
    <property type="match status" value="1"/>
</dbReference>
<keyword evidence="3" id="KW-0813">Transport</keyword>
<keyword evidence="9" id="KW-1185">Reference proteome</keyword>
<keyword evidence="4" id="KW-0547">Nucleotide-binding</keyword>
<dbReference type="EMBL" id="PYYB01000001">
    <property type="protein sequence ID" value="PTL59249.1"/>
    <property type="molecule type" value="Genomic_DNA"/>
</dbReference>
<dbReference type="InterPro" id="IPR003439">
    <property type="entry name" value="ABC_transporter-like_ATP-bd"/>
</dbReference>
<dbReference type="GO" id="GO:0016887">
    <property type="term" value="F:ATP hydrolysis activity"/>
    <property type="evidence" value="ECO:0007669"/>
    <property type="project" value="InterPro"/>
</dbReference>
<protein>
    <submittedName>
        <fullName evidence="8">ABC transporter ATP-binding protein</fullName>
    </submittedName>
</protein>
<evidence type="ECO:0000256" key="2">
    <source>
        <dbReference type="ARBA" id="ARBA00005417"/>
    </source>
</evidence>
<name>A0A2T4UJ49_9ACTN</name>
<comment type="similarity">
    <text evidence="2">Belongs to the ABC transporter superfamily.</text>
</comment>
<dbReference type="PANTHER" id="PTHR42711">
    <property type="entry name" value="ABC TRANSPORTER ATP-BINDING PROTEIN"/>
    <property type="match status" value="1"/>
</dbReference>
<dbReference type="Pfam" id="PF00005">
    <property type="entry name" value="ABC_tran"/>
    <property type="match status" value="1"/>
</dbReference>
<evidence type="ECO:0000256" key="3">
    <source>
        <dbReference type="ARBA" id="ARBA00022448"/>
    </source>
</evidence>
<evidence type="ECO:0000256" key="1">
    <source>
        <dbReference type="ARBA" id="ARBA00004202"/>
    </source>
</evidence>
<dbReference type="SMART" id="SM00382">
    <property type="entry name" value="AAA"/>
    <property type="match status" value="1"/>
</dbReference>
<dbReference type="InterPro" id="IPR050763">
    <property type="entry name" value="ABC_transporter_ATP-binding"/>
</dbReference>
<dbReference type="PROSITE" id="PS00211">
    <property type="entry name" value="ABC_TRANSPORTER_1"/>
    <property type="match status" value="1"/>
</dbReference>
<dbReference type="AlphaFoldDB" id="A0A2T4UJ49"/>
<dbReference type="GO" id="GO:0005886">
    <property type="term" value="C:plasma membrane"/>
    <property type="evidence" value="ECO:0007669"/>
    <property type="project" value="UniProtKB-SubCell"/>
</dbReference>
<comment type="caution">
    <text evidence="8">The sequence shown here is derived from an EMBL/GenBank/DDBJ whole genome shotgun (WGS) entry which is preliminary data.</text>
</comment>
<dbReference type="GO" id="GO:0005524">
    <property type="term" value="F:ATP binding"/>
    <property type="evidence" value="ECO:0007669"/>
    <property type="project" value="UniProtKB-KW"/>
</dbReference>
<accession>A0A2T4UJ49</accession>
<keyword evidence="5 8" id="KW-0067">ATP-binding</keyword>
<dbReference type="RefSeq" id="WP_107567698.1">
    <property type="nucleotide sequence ID" value="NZ_PYYB01000001.1"/>
</dbReference>
<dbReference type="InterPro" id="IPR027417">
    <property type="entry name" value="P-loop_NTPase"/>
</dbReference>
<feature type="domain" description="ABC transporter" evidence="7">
    <location>
        <begin position="11"/>
        <end position="231"/>
    </location>
</feature>
<proteinExistence type="inferred from homology"/>
<evidence type="ECO:0000256" key="4">
    <source>
        <dbReference type="ARBA" id="ARBA00022741"/>
    </source>
</evidence>
<dbReference type="PANTHER" id="PTHR42711:SF5">
    <property type="entry name" value="ABC TRANSPORTER ATP-BINDING PROTEIN NATA"/>
    <property type="match status" value="1"/>
</dbReference>
<dbReference type="Gene3D" id="3.40.50.300">
    <property type="entry name" value="P-loop containing nucleotide triphosphate hydrolases"/>
    <property type="match status" value="1"/>
</dbReference>
<dbReference type="InterPro" id="IPR003593">
    <property type="entry name" value="AAA+_ATPase"/>
</dbReference>
<evidence type="ECO:0000256" key="5">
    <source>
        <dbReference type="ARBA" id="ARBA00022840"/>
    </source>
</evidence>
<evidence type="ECO:0000313" key="8">
    <source>
        <dbReference type="EMBL" id="PTL59249.1"/>
    </source>
</evidence>
<evidence type="ECO:0000256" key="6">
    <source>
        <dbReference type="ARBA" id="ARBA00023251"/>
    </source>
</evidence>
<sequence>MVPASAATPAIAADGIVMTYGDREAVRGVSFAAAPGEVVAIIGPNGAGKTTLLSIVGGLRAPTAGSISRPPAEVGWVPQQPAVYRKLSVRENLRLFARLERVGDPDAVVARMLEQTGLADRAEEELGRLSGGNQQRVNIAIGLLADPPVLLLDEPSSSLDPRQRERLWEFITGLARDPQHPTAVVFSTHNVQEAERFADTILVLADGELLFSGSPGALVEQVGGGERDFEAAFVRFLRERGH</sequence>